<dbReference type="Proteomes" id="UP000699462">
    <property type="component" value="Unassembled WGS sequence"/>
</dbReference>
<dbReference type="InterPro" id="IPR040342">
    <property type="entry name" value="DNAAF9"/>
</dbReference>
<keyword evidence="4" id="KW-1185">Reference proteome</keyword>
<evidence type="ECO:0000259" key="2">
    <source>
        <dbReference type="Pfam" id="PF25204"/>
    </source>
</evidence>
<name>A0A8T0DJK0_9TREM</name>
<evidence type="ECO:0000259" key="1">
    <source>
        <dbReference type="Pfam" id="PF23319"/>
    </source>
</evidence>
<dbReference type="Pfam" id="PF23319">
    <property type="entry name" value="CobW_C_DAAF9"/>
    <property type="match status" value="1"/>
</dbReference>
<evidence type="ECO:0000313" key="3">
    <source>
        <dbReference type="EMBL" id="KAF8568045.1"/>
    </source>
</evidence>
<dbReference type="InterPro" id="IPR056414">
    <property type="entry name" value="DAAF9_CobW_C"/>
</dbReference>
<evidence type="ECO:0000313" key="4">
    <source>
        <dbReference type="Proteomes" id="UP000699462"/>
    </source>
</evidence>
<protein>
    <submittedName>
        <fullName evidence="3">Uncharacterized protein</fullName>
    </submittedName>
</protein>
<dbReference type="InterPro" id="IPR057478">
    <property type="entry name" value="DAAF9_2"/>
</dbReference>
<organism evidence="3 4">
    <name type="scientific">Paragonimus westermani</name>
    <dbReference type="NCBI Taxonomy" id="34504"/>
    <lineage>
        <taxon>Eukaryota</taxon>
        <taxon>Metazoa</taxon>
        <taxon>Spiralia</taxon>
        <taxon>Lophotrochozoa</taxon>
        <taxon>Platyhelminthes</taxon>
        <taxon>Trematoda</taxon>
        <taxon>Digenea</taxon>
        <taxon>Plagiorchiida</taxon>
        <taxon>Troglotremata</taxon>
        <taxon>Troglotrematidae</taxon>
        <taxon>Paragonimus</taxon>
    </lineage>
</organism>
<proteinExistence type="predicted"/>
<dbReference type="Pfam" id="PF25204">
    <property type="entry name" value="DAAF9_2"/>
    <property type="match status" value="1"/>
</dbReference>
<comment type="caution">
    <text evidence="3">The sequence shown here is derived from an EMBL/GenBank/DDBJ whole genome shotgun (WGS) entry which is preliminary data.</text>
</comment>
<gene>
    <name evidence="3" type="ORF">P879_02479</name>
</gene>
<accession>A0A8T0DJK0</accession>
<dbReference type="OrthoDB" id="72033at2759"/>
<feature type="domain" description="DAAF9 CobW C-like" evidence="1">
    <location>
        <begin position="105"/>
        <end position="165"/>
    </location>
</feature>
<feature type="domain" description="DAAF9" evidence="2">
    <location>
        <begin position="1"/>
        <end position="92"/>
    </location>
</feature>
<sequence length="310" mass="35346">MTFPGLLDLIAEGWTNYLLYTGPPKTKQIAATKLGVPIEEIELLLHSVNPRLSPLYAPDGHTDQGHVLEALLDEEAFDDPTLQRARLLSYPNLISSPAGPRMYTVTLRFMRPVDRARFTNCLKALYTNLKPWPFYGNVYSVNGQLSFIGEPDKLYDVFHITLSGVSRIACNLLSTESPKTKSNRPFWLSGILAAPPEEDEVFDEKLSNQFANWLRQAAPQQERIKPLLRLSDLTRQDLEKIHEKYHLYSLPPGWFYTGAYYVNMNGEKSFQHPNFDAFVREYLEAENTKITARNARITSHPIPDLFSDPS</sequence>
<dbReference type="PANTHER" id="PTHR33664:SF1">
    <property type="entry name" value="DYNEIN AXONEMAL ASSEMBLY FACTOR 9"/>
    <property type="match status" value="1"/>
</dbReference>
<reference evidence="3 4" key="1">
    <citation type="submission" date="2019-07" db="EMBL/GenBank/DDBJ databases">
        <title>Annotation for the trematode Paragonimus westermani.</title>
        <authorList>
            <person name="Choi Y.-J."/>
        </authorList>
    </citation>
    <scope>NUCLEOTIDE SEQUENCE [LARGE SCALE GENOMIC DNA]</scope>
    <source>
        <strain evidence="3">180907_Pwestermani</strain>
    </source>
</reference>
<dbReference type="AlphaFoldDB" id="A0A8T0DJK0"/>
<dbReference type="EMBL" id="JTDF01003144">
    <property type="protein sequence ID" value="KAF8568045.1"/>
    <property type="molecule type" value="Genomic_DNA"/>
</dbReference>
<dbReference type="PANTHER" id="PTHR33664">
    <property type="entry name" value="RCG26366"/>
    <property type="match status" value="1"/>
</dbReference>